<dbReference type="InterPro" id="IPR029058">
    <property type="entry name" value="AB_hydrolase_fold"/>
</dbReference>
<gene>
    <name evidence="1" type="ORF">QNI29_04950</name>
</gene>
<dbReference type="EMBL" id="CP126446">
    <property type="protein sequence ID" value="WIF99006.1"/>
    <property type="molecule type" value="Genomic_DNA"/>
</dbReference>
<evidence type="ECO:0008006" key="3">
    <source>
        <dbReference type="Google" id="ProtNLM"/>
    </source>
</evidence>
<sequence>MQNAITRSFQLDRENCLLHIPEQPNGYLILYLGDAGHYVEEDRSFWEEHRGRSTLLQALVDQGYTLYTSELYGNHWGSDAAIDLLNRVYHHVVRQEIVNPYIHVVAEGMGALAALRWHEQQEIPVRSFVLVTPCLNIKAMYDEERKNQLYFKRLTKEMAKAYSCTELEVDQFMTERIPEVQAPVLLFHDMANPHYTVHEHSRRLEEKQEEVSAPFELKLAIQPFFPRINHTLIKFMKQYEKSISNPY</sequence>
<name>A0ABY8UZ90_9BACI</name>
<accession>A0ABY8UZ90</accession>
<dbReference type="Proteomes" id="UP001236652">
    <property type="component" value="Chromosome"/>
</dbReference>
<dbReference type="SUPFAM" id="SSF53474">
    <property type="entry name" value="alpha/beta-Hydrolases"/>
    <property type="match status" value="1"/>
</dbReference>
<protein>
    <recommendedName>
        <fullName evidence="3">Hydrolase</fullName>
    </recommendedName>
</protein>
<dbReference type="Gene3D" id="3.40.50.1820">
    <property type="entry name" value="alpha/beta hydrolase"/>
    <property type="match status" value="1"/>
</dbReference>
<reference evidence="1 2" key="1">
    <citation type="submission" date="2023-05" db="EMBL/GenBank/DDBJ databases">
        <title>Comparative genomics reveals the evidence of polycyclic aromatic hydrocarbons degradation in moderately halophilic genus Pontibacillus.</title>
        <authorList>
            <person name="Yang H."/>
            <person name="Qian Z."/>
        </authorList>
    </citation>
    <scope>NUCLEOTIDE SEQUENCE [LARGE SCALE GENOMIC DNA]</scope>
    <source>
        <strain evidence="2">HN14</strain>
    </source>
</reference>
<evidence type="ECO:0000313" key="1">
    <source>
        <dbReference type="EMBL" id="WIF99006.1"/>
    </source>
</evidence>
<evidence type="ECO:0000313" key="2">
    <source>
        <dbReference type="Proteomes" id="UP001236652"/>
    </source>
</evidence>
<proteinExistence type="predicted"/>
<keyword evidence="2" id="KW-1185">Reference proteome</keyword>
<organism evidence="1 2">
    <name type="scientific">Pontibacillus chungwhensis</name>
    <dbReference type="NCBI Taxonomy" id="265426"/>
    <lineage>
        <taxon>Bacteria</taxon>
        <taxon>Bacillati</taxon>
        <taxon>Bacillota</taxon>
        <taxon>Bacilli</taxon>
        <taxon>Bacillales</taxon>
        <taxon>Bacillaceae</taxon>
        <taxon>Pontibacillus</taxon>
    </lineage>
</organism>
<dbReference type="RefSeq" id="WP_231418419.1">
    <property type="nucleotide sequence ID" value="NZ_CP126446.1"/>
</dbReference>